<evidence type="ECO:0008006" key="3">
    <source>
        <dbReference type="Google" id="ProtNLM"/>
    </source>
</evidence>
<reference evidence="1 2" key="1">
    <citation type="journal article" date="2009" name="PLoS ONE">
        <title>Non mycobacterial virulence genes in the genome of the emerging pathogen Mycobacterium abscessus.</title>
        <authorList>
            <person name="Ripoll F."/>
            <person name="Pasek S."/>
            <person name="Schenowitz C."/>
            <person name="Dossat C."/>
            <person name="Barbe V."/>
            <person name="Rottman M."/>
            <person name="Macheras E."/>
            <person name="Heym B."/>
            <person name="Herrmann J.L."/>
            <person name="Daffe M."/>
            <person name="Brosch R."/>
            <person name="Risler J.L."/>
            <person name="Gaillard J.L."/>
        </authorList>
    </citation>
    <scope>NUCLEOTIDE SEQUENCE [LARGE SCALE GENOMIC DNA]</scope>
    <source>
        <strain evidence="2">ATCC 19977 / DSM 44196 / CCUG 20993 / CIP 104536 / JCM 13569 / NCTC 13031 / TMC 1543 / L948</strain>
    </source>
</reference>
<evidence type="ECO:0000313" key="2">
    <source>
        <dbReference type="Proteomes" id="UP000007137"/>
    </source>
</evidence>
<dbReference type="Proteomes" id="UP000007137">
    <property type="component" value="Chromosome"/>
</dbReference>
<organism evidence="1 2">
    <name type="scientific">Mycobacteroides abscessus (strain ATCC 19977 / DSM 44196 / CCUG 20993 / CIP 104536 / JCM 13569 / NCTC 13031 / TMC 1543 / L948)</name>
    <name type="common">Mycobacterium abscessus</name>
    <dbReference type="NCBI Taxonomy" id="561007"/>
    <lineage>
        <taxon>Bacteria</taxon>
        <taxon>Bacillati</taxon>
        <taxon>Actinomycetota</taxon>
        <taxon>Actinomycetes</taxon>
        <taxon>Mycobacteriales</taxon>
        <taxon>Mycobacteriaceae</taxon>
        <taxon>Mycobacteroides</taxon>
        <taxon>Mycobacteroides abscessus</taxon>
    </lineage>
</organism>
<dbReference type="EMBL" id="CU458896">
    <property type="protein sequence ID" value="CAM62673.1"/>
    <property type="molecule type" value="Genomic_DNA"/>
</dbReference>
<gene>
    <name evidence="1" type="ordered locus">MAB_2592c</name>
</gene>
<name>B1MBQ2_MYCA9</name>
<proteinExistence type="predicted"/>
<dbReference type="Gene3D" id="2.60.120.620">
    <property type="entry name" value="q2cbj1_9rhob like domain"/>
    <property type="match status" value="1"/>
</dbReference>
<dbReference type="SUPFAM" id="SSF51197">
    <property type="entry name" value="Clavaminate synthase-like"/>
    <property type="match status" value="1"/>
</dbReference>
<sequence length="129" mass="13736">MSAEVSSLVNLAGDLAGTYRWTPSSGDSVDPAVADADLAMLRRDGYVILPDLLTADDLIEIREAVVPLLDLHGRNRFEGHTTQRVYSVLNKTRACDRIADHPPGTCVVGSPLLAELPAVHASGHQHSAG</sequence>
<dbReference type="AlphaFoldDB" id="B1MBQ2"/>
<keyword evidence="2" id="KW-1185">Reference proteome</keyword>
<evidence type="ECO:0000313" key="1">
    <source>
        <dbReference type="EMBL" id="CAM62673.1"/>
    </source>
</evidence>
<protein>
    <recommendedName>
        <fullName evidence="3">Phytanoyl-CoA dioxygenase</fullName>
    </recommendedName>
</protein>
<dbReference type="KEGG" id="mab:MAB_2592c"/>
<accession>B1MBQ2</accession>